<dbReference type="EMBL" id="LGTL01000019">
    <property type="protein sequence ID" value="KPA76727.1"/>
    <property type="molecule type" value="Genomic_DNA"/>
</dbReference>
<evidence type="ECO:0000313" key="2">
    <source>
        <dbReference type="EMBL" id="KPA76727.1"/>
    </source>
</evidence>
<reference evidence="2 3" key="1">
    <citation type="submission" date="2015-07" db="EMBL/GenBank/DDBJ databases">
        <title>High-quality genome of monoxenous trypanosomatid Leptomonas pyrrhocoris.</title>
        <authorList>
            <person name="Flegontov P."/>
            <person name="Butenko A."/>
            <person name="Firsov S."/>
            <person name="Vlcek C."/>
            <person name="Logacheva M.D."/>
            <person name="Field M."/>
            <person name="Filatov D."/>
            <person name="Flegontova O."/>
            <person name="Gerasimov E."/>
            <person name="Jackson A.P."/>
            <person name="Kelly S."/>
            <person name="Opperdoes F."/>
            <person name="O'Reilly A."/>
            <person name="Votypka J."/>
            <person name="Yurchenko V."/>
            <person name="Lukes J."/>
        </authorList>
    </citation>
    <scope>NUCLEOTIDE SEQUENCE [LARGE SCALE GENOMIC DNA]</scope>
    <source>
        <strain evidence="2">H10</strain>
    </source>
</reference>
<dbReference type="VEuPathDB" id="TriTrypDB:LpyrH10_19_1100"/>
<dbReference type="Proteomes" id="UP000037923">
    <property type="component" value="Unassembled WGS sequence"/>
</dbReference>
<sequence>MAGAVEAVARPSCAATSHVSEGAQPPKRRDIDAFMVKYSAHLPHLVFDDEGRTPTNGLRLPVVSSRFMAPYLYTGVDYALVLAACFPARCIDLASLNWSSTPLASQRLGNLRVFCEAARALALPDAPLSALQAELLQCSPACVVAHLKVQHWLYSLSLRFVPHGDHDAATLRAVHRHLQLGEPYLKRQRTELGQRYDTCPSVHECAPFSAKDLQRCCGPVLAPVPPFIEVPVASAQPGPSSSNSRRGGKENDIISTAAGGTDRSSKSDDEEGGGALRMAKQKPWLNYSKPWLLPSLRAAEAKKAASEAAAAKQEQEERERNPRYNAFVAQSTDVNQQYMLSRAAAAEKRDQLRVVKAFIVEEITEGKPLDFKELVDRLRGQR</sequence>
<evidence type="ECO:0000256" key="1">
    <source>
        <dbReference type="SAM" id="MobiDB-lite"/>
    </source>
</evidence>
<protein>
    <submittedName>
        <fullName evidence="2">Uncharacterized protein</fullName>
    </submittedName>
</protein>
<feature type="region of interest" description="Disordered" evidence="1">
    <location>
        <begin position="232"/>
        <end position="277"/>
    </location>
</feature>
<organism evidence="2 3">
    <name type="scientific">Leptomonas pyrrhocoris</name>
    <name type="common">Firebug parasite</name>
    <dbReference type="NCBI Taxonomy" id="157538"/>
    <lineage>
        <taxon>Eukaryota</taxon>
        <taxon>Discoba</taxon>
        <taxon>Euglenozoa</taxon>
        <taxon>Kinetoplastea</taxon>
        <taxon>Metakinetoplastina</taxon>
        <taxon>Trypanosomatida</taxon>
        <taxon>Trypanosomatidae</taxon>
        <taxon>Leishmaniinae</taxon>
        <taxon>Leptomonas</taxon>
    </lineage>
</organism>
<evidence type="ECO:0000313" key="3">
    <source>
        <dbReference type="Proteomes" id="UP000037923"/>
    </source>
</evidence>
<name>A0A0M9FVD4_LEPPY</name>
<dbReference type="RefSeq" id="XP_015655166.1">
    <property type="nucleotide sequence ID" value="XM_015806244.1"/>
</dbReference>
<gene>
    <name evidence="2" type="ORF">ABB37_07559</name>
</gene>
<proteinExistence type="predicted"/>
<comment type="caution">
    <text evidence="2">The sequence shown here is derived from an EMBL/GenBank/DDBJ whole genome shotgun (WGS) entry which is preliminary data.</text>
</comment>
<dbReference type="OMA" id="LQLGEPY"/>
<accession>A0A0M9FVD4</accession>
<dbReference type="GeneID" id="26907844"/>
<dbReference type="AlphaFoldDB" id="A0A0M9FVD4"/>
<dbReference type="OrthoDB" id="251513at2759"/>
<keyword evidence="3" id="KW-1185">Reference proteome</keyword>